<reference evidence="2" key="1">
    <citation type="journal article" date="2021" name="Nat. Commun.">
        <title>Genetic determinants of endophytism in the Arabidopsis root mycobiome.</title>
        <authorList>
            <person name="Mesny F."/>
            <person name="Miyauchi S."/>
            <person name="Thiergart T."/>
            <person name="Pickel B."/>
            <person name="Atanasova L."/>
            <person name="Karlsson M."/>
            <person name="Huettel B."/>
            <person name="Barry K.W."/>
            <person name="Haridas S."/>
            <person name="Chen C."/>
            <person name="Bauer D."/>
            <person name="Andreopoulos W."/>
            <person name="Pangilinan J."/>
            <person name="LaButti K."/>
            <person name="Riley R."/>
            <person name="Lipzen A."/>
            <person name="Clum A."/>
            <person name="Drula E."/>
            <person name="Henrissat B."/>
            <person name="Kohler A."/>
            <person name="Grigoriev I.V."/>
            <person name="Martin F.M."/>
            <person name="Hacquard S."/>
        </authorList>
    </citation>
    <scope>NUCLEOTIDE SEQUENCE</scope>
    <source>
        <strain evidence="2">MPI-CAGE-CH-0243</strain>
    </source>
</reference>
<feature type="compositionally biased region" description="Polar residues" evidence="1">
    <location>
        <begin position="311"/>
        <end position="344"/>
    </location>
</feature>
<gene>
    <name evidence="2" type="ORF">B0J11DRAFT_174313</name>
</gene>
<sequence length="884" mass="93520">MLSAEELASLNVDALVNDADLEPDGRLSTVNRHMITPRQSTPTVPPGFSIPANAGTMTEGLMRLRSQNMPSNPSPAIPIIPTMPVRPVTPINPRKDKHAVESSNSQQETPGDATTAVIPKPTPVTPVQSKRKGGSSRGQSSKEVLQNSTNESVPFEDNVKTPILPVESPVKSVPKLKESRKAQAPPATHVTPRKDTKSESTPPVSVKSVKRQHPGKLDITAATTGDERTTAPGSAKADGHNRTLRTASLTATSSVPPSPVGISTGSPVKRSVPPRTLRVLPTPKTENAPPLPAASISSTPQLPTVEKLRSRQASVASINQPSTPVSEFVSDNASITSTSVSRANSPPPIGGKVGTAPVRKKTKSQAKKDRQERAKQIIEEKTLAFEDHPKSDLETEIAPIIGRKKKAKKPSKKVTKPTQPMVKSQPTSPKLAKAEEEVESEAEELNIPVPKDLQDNKVLPASPQKEHPEINPNNTYEQREPSTQAIIADLQRTGELLTSTLEFFKPLSSSLAHTARLAQAVSTTSPPDLKLHFSDADLDALAKKKPVRLNGQDGKSDTRTLITPQGKFFWGLTQELEEKALELEKHIEEFKNAARFHPRKQAPHPHIHNATTQSHSKDVLPAIATALRDAGAKLSKGATSSSAGPKLDSPPLGSRSTDGTASMTWPELNKPLNKPLDLSNLPPVPTHSSAPQTPADAIAYLNQFVLPKTDNPPPAAPRTETAAVGGNPGSGVGSMPANVNKIAKAAKVVAEGNVLSNELETMGVMAADLLGGVVVQGLEALVGAGLGFHSNQDLSVDAQGNVTLGGSGLDVQGLVDAIGSGGGLGGFNGSIGGHAGRRGRRSVLSIEEAEQAMLAAKKDHEMLEKKLATVMKRNKKFVNGLGKV</sequence>
<proteinExistence type="predicted"/>
<feature type="compositionally biased region" description="Polar residues" evidence="1">
    <location>
        <begin position="417"/>
        <end position="428"/>
    </location>
</feature>
<feature type="compositionally biased region" description="Low complexity" evidence="1">
    <location>
        <begin position="244"/>
        <end position="254"/>
    </location>
</feature>
<dbReference type="EMBL" id="JAGMWT010000002">
    <property type="protein sequence ID" value="KAH7135904.1"/>
    <property type="molecule type" value="Genomic_DNA"/>
</dbReference>
<dbReference type="Proteomes" id="UP000700596">
    <property type="component" value="Unassembled WGS sequence"/>
</dbReference>
<feature type="region of interest" description="Disordered" evidence="1">
    <location>
        <begin position="634"/>
        <end position="673"/>
    </location>
</feature>
<accession>A0A9P9IZA5</accession>
<feature type="region of interest" description="Disordered" evidence="1">
    <location>
        <begin position="709"/>
        <end position="729"/>
    </location>
</feature>
<protein>
    <submittedName>
        <fullName evidence="2">Uncharacterized protein</fullName>
    </submittedName>
</protein>
<feature type="region of interest" description="Disordered" evidence="1">
    <location>
        <begin position="68"/>
        <end position="373"/>
    </location>
</feature>
<organism evidence="2 3">
    <name type="scientific">Dendryphion nanum</name>
    <dbReference type="NCBI Taxonomy" id="256645"/>
    <lineage>
        <taxon>Eukaryota</taxon>
        <taxon>Fungi</taxon>
        <taxon>Dikarya</taxon>
        <taxon>Ascomycota</taxon>
        <taxon>Pezizomycotina</taxon>
        <taxon>Dothideomycetes</taxon>
        <taxon>Pleosporomycetidae</taxon>
        <taxon>Pleosporales</taxon>
        <taxon>Torulaceae</taxon>
        <taxon>Dendryphion</taxon>
    </lineage>
</organism>
<comment type="caution">
    <text evidence="2">The sequence shown here is derived from an EMBL/GenBank/DDBJ whole genome shotgun (WGS) entry which is preliminary data.</text>
</comment>
<evidence type="ECO:0000313" key="2">
    <source>
        <dbReference type="EMBL" id="KAH7135904.1"/>
    </source>
</evidence>
<feature type="compositionally biased region" description="Polar residues" evidence="1">
    <location>
        <begin position="654"/>
        <end position="663"/>
    </location>
</feature>
<feature type="region of interest" description="Disordered" evidence="1">
    <location>
        <begin position="389"/>
        <end position="479"/>
    </location>
</feature>
<name>A0A9P9IZA5_9PLEO</name>
<feature type="compositionally biased region" description="Basic residues" evidence="1">
    <location>
        <begin position="402"/>
        <end position="415"/>
    </location>
</feature>
<keyword evidence="3" id="KW-1185">Reference proteome</keyword>
<feature type="compositionally biased region" description="Polar residues" evidence="1">
    <location>
        <begin position="143"/>
        <end position="152"/>
    </location>
</feature>
<evidence type="ECO:0000256" key="1">
    <source>
        <dbReference type="SAM" id="MobiDB-lite"/>
    </source>
</evidence>
<dbReference type="AlphaFoldDB" id="A0A9P9IZA5"/>
<evidence type="ECO:0000313" key="3">
    <source>
        <dbReference type="Proteomes" id="UP000700596"/>
    </source>
</evidence>
<dbReference type="OrthoDB" id="1923159at2759"/>